<evidence type="ECO:0000256" key="13">
    <source>
        <dbReference type="ARBA" id="ARBA00022840"/>
    </source>
</evidence>
<keyword evidence="16 24" id="KW-1133">Transmembrane helix</keyword>
<dbReference type="EC" id="2.7.13.3" evidence="5"/>
<evidence type="ECO:0000256" key="22">
    <source>
        <dbReference type="ARBA" id="ARBA00041776"/>
    </source>
</evidence>
<dbReference type="InterPro" id="IPR005467">
    <property type="entry name" value="His_kinase_dom"/>
</dbReference>
<organism evidence="27 28">
    <name type="scientific">Baekduia soli</name>
    <dbReference type="NCBI Taxonomy" id="496014"/>
    <lineage>
        <taxon>Bacteria</taxon>
        <taxon>Bacillati</taxon>
        <taxon>Actinomycetota</taxon>
        <taxon>Thermoleophilia</taxon>
        <taxon>Solirubrobacterales</taxon>
        <taxon>Baekduiaceae</taxon>
        <taxon>Baekduia</taxon>
    </lineage>
</organism>
<keyword evidence="18" id="KW-0346">Stress response</keyword>
<evidence type="ECO:0000259" key="26">
    <source>
        <dbReference type="PROSITE" id="PS50885"/>
    </source>
</evidence>
<keyword evidence="14" id="KW-0460">Magnesium</keyword>
<comment type="subcellular location">
    <subcellularLocation>
        <location evidence="4">Cell membrane</location>
        <topology evidence="4">Multi-pass membrane protein</topology>
    </subcellularLocation>
</comment>
<dbReference type="Gene3D" id="6.10.340.10">
    <property type="match status" value="1"/>
</dbReference>
<keyword evidence="6" id="KW-1003">Cell membrane</keyword>
<evidence type="ECO:0000256" key="17">
    <source>
        <dbReference type="ARBA" id="ARBA00023012"/>
    </source>
</evidence>
<evidence type="ECO:0000256" key="19">
    <source>
        <dbReference type="ARBA" id="ARBA00023026"/>
    </source>
</evidence>
<dbReference type="GO" id="GO:0005886">
    <property type="term" value="C:plasma membrane"/>
    <property type="evidence" value="ECO:0007669"/>
    <property type="project" value="UniProtKB-SubCell"/>
</dbReference>
<dbReference type="EMBL" id="CP042430">
    <property type="protein sequence ID" value="QEC50069.1"/>
    <property type="molecule type" value="Genomic_DNA"/>
</dbReference>
<keyword evidence="20" id="KW-0464">Manganese</keyword>
<evidence type="ECO:0000256" key="1">
    <source>
        <dbReference type="ARBA" id="ARBA00000085"/>
    </source>
</evidence>
<dbReference type="CDD" id="cd00075">
    <property type="entry name" value="HATPase"/>
    <property type="match status" value="1"/>
</dbReference>
<evidence type="ECO:0000256" key="16">
    <source>
        <dbReference type="ARBA" id="ARBA00022989"/>
    </source>
</evidence>
<comment type="catalytic activity">
    <reaction evidence="1">
        <text>ATP + protein L-histidine = ADP + protein N-phospho-L-histidine.</text>
        <dbReference type="EC" id="2.7.13.3"/>
    </reaction>
</comment>
<evidence type="ECO:0000259" key="25">
    <source>
        <dbReference type="PROSITE" id="PS50109"/>
    </source>
</evidence>
<dbReference type="AlphaFoldDB" id="A0A5B8UA34"/>
<protein>
    <recommendedName>
        <fullName evidence="21">Signal transduction histidine-protein kinase/phosphatase MprB</fullName>
        <ecNumber evidence="5">2.7.13.3</ecNumber>
    </recommendedName>
    <alternativeName>
        <fullName evidence="22">Mycobacterial persistence regulator B</fullName>
    </alternativeName>
</protein>
<evidence type="ECO:0000256" key="7">
    <source>
        <dbReference type="ARBA" id="ARBA00022553"/>
    </source>
</evidence>
<dbReference type="SMART" id="SM00304">
    <property type="entry name" value="HAMP"/>
    <property type="match status" value="1"/>
</dbReference>
<evidence type="ECO:0000256" key="23">
    <source>
        <dbReference type="SAM" id="MobiDB-lite"/>
    </source>
</evidence>
<gene>
    <name evidence="27" type="ORF">FSW04_22515</name>
</gene>
<evidence type="ECO:0000256" key="10">
    <source>
        <dbReference type="ARBA" id="ARBA00022741"/>
    </source>
</evidence>
<dbReference type="SMART" id="SM00388">
    <property type="entry name" value="HisKA"/>
    <property type="match status" value="1"/>
</dbReference>
<dbReference type="InterPro" id="IPR003661">
    <property type="entry name" value="HisK_dim/P_dom"/>
</dbReference>
<proteinExistence type="predicted"/>
<dbReference type="Gene3D" id="1.10.287.130">
    <property type="match status" value="1"/>
</dbReference>
<feature type="transmembrane region" description="Helical" evidence="24">
    <location>
        <begin position="171"/>
        <end position="194"/>
    </location>
</feature>
<evidence type="ECO:0000313" key="28">
    <source>
        <dbReference type="Proteomes" id="UP000321805"/>
    </source>
</evidence>
<dbReference type="OrthoDB" id="5241735at2"/>
<dbReference type="SUPFAM" id="SSF47384">
    <property type="entry name" value="Homodimeric domain of signal transducing histidine kinase"/>
    <property type="match status" value="1"/>
</dbReference>
<dbReference type="PROSITE" id="PS50885">
    <property type="entry name" value="HAMP"/>
    <property type="match status" value="1"/>
</dbReference>
<evidence type="ECO:0000256" key="24">
    <source>
        <dbReference type="SAM" id="Phobius"/>
    </source>
</evidence>
<dbReference type="SUPFAM" id="SSF158472">
    <property type="entry name" value="HAMP domain-like"/>
    <property type="match status" value="1"/>
</dbReference>
<dbReference type="FunFam" id="1.10.287.130:FF:000001">
    <property type="entry name" value="Two-component sensor histidine kinase"/>
    <property type="match status" value="1"/>
</dbReference>
<keyword evidence="24" id="KW-0472">Membrane</keyword>
<dbReference type="PROSITE" id="PS50109">
    <property type="entry name" value="HIS_KIN"/>
    <property type="match status" value="1"/>
</dbReference>
<keyword evidence="28" id="KW-1185">Reference proteome</keyword>
<evidence type="ECO:0000256" key="3">
    <source>
        <dbReference type="ARBA" id="ARBA00001946"/>
    </source>
</evidence>
<dbReference type="CDD" id="cd00082">
    <property type="entry name" value="HisKA"/>
    <property type="match status" value="1"/>
</dbReference>
<evidence type="ECO:0000256" key="12">
    <source>
        <dbReference type="ARBA" id="ARBA00022801"/>
    </source>
</evidence>
<comment type="cofactor">
    <cofactor evidence="3">
        <name>Mg(2+)</name>
        <dbReference type="ChEBI" id="CHEBI:18420"/>
    </cofactor>
</comment>
<evidence type="ECO:0000313" key="27">
    <source>
        <dbReference type="EMBL" id="QEC50069.1"/>
    </source>
</evidence>
<evidence type="ECO:0000256" key="21">
    <source>
        <dbReference type="ARBA" id="ARBA00040454"/>
    </source>
</evidence>
<keyword evidence="19" id="KW-0843">Virulence</keyword>
<keyword evidence="12" id="KW-0378">Hydrolase</keyword>
<keyword evidence="11 27" id="KW-0418">Kinase</keyword>
<dbReference type="Pfam" id="PF00672">
    <property type="entry name" value="HAMP"/>
    <property type="match status" value="1"/>
</dbReference>
<keyword evidence="10" id="KW-0547">Nucleotide-binding</keyword>
<dbReference type="InterPro" id="IPR050980">
    <property type="entry name" value="2C_sensor_his_kinase"/>
</dbReference>
<evidence type="ECO:0000256" key="8">
    <source>
        <dbReference type="ARBA" id="ARBA00022679"/>
    </source>
</evidence>
<evidence type="ECO:0000256" key="9">
    <source>
        <dbReference type="ARBA" id="ARBA00022692"/>
    </source>
</evidence>
<dbReference type="RefSeq" id="WP_146922432.1">
    <property type="nucleotide sequence ID" value="NZ_CP042430.1"/>
</dbReference>
<feature type="region of interest" description="Disordered" evidence="23">
    <location>
        <begin position="475"/>
        <end position="501"/>
    </location>
</feature>
<dbReference type="InterPro" id="IPR036890">
    <property type="entry name" value="HATPase_C_sf"/>
</dbReference>
<evidence type="ECO:0000256" key="15">
    <source>
        <dbReference type="ARBA" id="ARBA00022912"/>
    </source>
</evidence>
<feature type="domain" description="Histidine kinase" evidence="25">
    <location>
        <begin position="253"/>
        <end position="470"/>
    </location>
</feature>
<sequence length="501" mass="52338">MSLRSRLLLALLATSAVTLGVAALALLSPLQHRLDAQGRDSVKASALATRPALATALVKERGVAYGEAIDVMQTFKQRTGTNLALYDPTGAEVYNLGLTQRDPATIFRVLATGRVQASTTRDGSGVAVPIPLTQTAEQLKAKPLPPDSDYFVLVVRKPDISGQAVGTVRSAFLTAAVIGLGVALLLGLVVSAGLSRRLGRLRRSALALAADGVGAPPPRDTGNDEVGDLARALASMQQGLRRQEEARRAFVATASHELRTPLTSLQGNLELLAEDLDHGDLDVDAARDQLRGAQGQLRRLSNLASELLDLSRLDAGVELRREPVELGELCRAVAAEFELRAREQAVDLQVAPPPGPVWAAGDPGAVARVARILIDNALRFSPAGGEIAVVAAYHGDQATLEVADQGPGVPETERTLIFERFQRGTRTGGAGGFGLGLAIGRELAERMGGALELAPADPGARFVLTLPIELPRGSGDGAGAADALDDDLGAVGDEASDASRR</sequence>
<dbReference type="GO" id="GO:0004721">
    <property type="term" value="F:phosphoprotein phosphatase activity"/>
    <property type="evidence" value="ECO:0007669"/>
    <property type="project" value="UniProtKB-KW"/>
</dbReference>
<dbReference type="InterPro" id="IPR004358">
    <property type="entry name" value="Sig_transdc_His_kin-like_C"/>
</dbReference>
<evidence type="ECO:0000256" key="6">
    <source>
        <dbReference type="ARBA" id="ARBA00022475"/>
    </source>
</evidence>
<dbReference type="InterPro" id="IPR036097">
    <property type="entry name" value="HisK_dim/P_sf"/>
</dbReference>
<dbReference type="GO" id="GO:0005524">
    <property type="term" value="F:ATP binding"/>
    <property type="evidence" value="ECO:0007669"/>
    <property type="project" value="UniProtKB-KW"/>
</dbReference>
<keyword evidence="8" id="KW-0808">Transferase</keyword>
<feature type="domain" description="HAMP" evidence="26">
    <location>
        <begin position="192"/>
        <end position="245"/>
    </location>
</feature>
<keyword evidence="13" id="KW-0067">ATP-binding</keyword>
<evidence type="ECO:0000256" key="5">
    <source>
        <dbReference type="ARBA" id="ARBA00012438"/>
    </source>
</evidence>
<dbReference type="SUPFAM" id="SSF55874">
    <property type="entry name" value="ATPase domain of HSP90 chaperone/DNA topoisomerase II/histidine kinase"/>
    <property type="match status" value="1"/>
</dbReference>
<dbReference type="InterPro" id="IPR003660">
    <property type="entry name" value="HAMP_dom"/>
</dbReference>
<reference evidence="27 28" key="1">
    <citation type="journal article" date="2018" name="J. Microbiol.">
        <title>Baekduia soli gen. nov., sp. nov., a novel bacterium isolated from the soil of Baekdu Mountain and proposal of a novel family name, Baekduiaceae fam. nov.</title>
        <authorList>
            <person name="An D.S."/>
            <person name="Siddiqi M.Z."/>
            <person name="Kim K.H."/>
            <person name="Yu H.S."/>
            <person name="Im W.T."/>
        </authorList>
    </citation>
    <scope>NUCLEOTIDE SEQUENCE [LARGE SCALE GENOMIC DNA]</scope>
    <source>
        <strain evidence="27 28">BR7-21</strain>
    </source>
</reference>
<keyword evidence="17" id="KW-0902">Two-component regulatory system</keyword>
<dbReference type="PANTHER" id="PTHR44936:SF9">
    <property type="entry name" value="SENSOR PROTEIN CREC"/>
    <property type="match status" value="1"/>
</dbReference>
<evidence type="ECO:0000256" key="4">
    <source>
        <dbReference type="ARBA" id="ARBA00004651"/>
    </source>
</evidence>
<evidence type="ECO:0000256" key="18">
    <source>
        <dbReference type="ARBA" id="ARBA00023016"/>
    </source>
</evidence>
<evidence type="ECO:0000256" key="20">
    <source>
        <dbReference type="ARBA" id="ARBA00023211"/>
    </source>
</evidence>
<dbReference type="Pfam" id="PF02518">
    <property type="entry name" value="HATPase_c"/>
    <property type="match status" value="1"/>
</dbReference>
<dbReference type="GO" id="GO:0000155">
    <property type="term" value="F:phosphorelay sensor kinase activity"/>
    <property type="evidence" value="ECO:0007669"/>
    <property type="project" value="InterPro"/>
</dbReference>
<keyword evidence="15" id="KW-0904">Protein phosphatase</keyword>
<dbReference type="Pfam" id="PF00512">
    <property type="entry name" value="HisKA"/>
    <property type="match status" value="1"/>
</dbReference>
<evidence type="ECO:0000256" key="14">
    <source>
        <dbReference type="ARBA" id="ARBA00022842"/>
    </source>
</evidence>
<evidence type="ECO:0000256" key="11">
    <source>
        <dbReference type="ARBA" id="ARBA00022777"/>
    </source>
</evidence>
<dbReference type="Gene3D" id="3.30.565.10">
    <property type="entry name" value="Histidine kinase-like ATPase, C-terminal domain"/>
    <property type="match status" value="1"/>
</dbReference>
<evidence type="ECO:0000256" key="2">
    <source>
        <dbReference type="ARBA" id="ARBA00001936"/>
    </source>
</evidence>
<dbReference type="SMART" id="SM00387">
    <property type="entry name" value="HATPase_c"/>
    <property type="match status" value="1"/>
</dbReference>
<accession>A0A5B8UA34</accession>
<dbReference type="PANTHER" id="PTHR44936">
    <property type="entry name" value="SENSOR PROTEIN CREC"/>
    <property type="match status" value="1"/>
</dbReference>
<dbReference type="PRINTS" id="PR00344">
    <property type="entry name" value="BCTRLSENSOR"/>
</dbReference>
<dbReference type="KEGG" id="bsol:FSW04_22515"/>
<name>A0A5B8UA34_9ACTN</name>
<dbReference type="Proteomes" id="UP000321805">
    <property type="component" value="Chromosome"/>
</dbReference>
<keyword evidence="7" id="KW-0597">Phosphoprotein</keyword>
<comment type="cofactor">
    <cofactor evidence="2">
        <name>Mn(2+)</name>
        <dbReference type="ChEBI" id="CHEBI:29035"/>
    </cofactor>
</comment>
<dbReference type="InterPro" id="IPR003594">
    <property type="entry name" value="HATPase_dom"/>
</dbReference>
<keyword evidence="9 24" id="KW-0812">Transmembrane</keyword>